<comment type="caution">
    <text evidence="1">The sequence shown here is derived from an EMBL/GenBank/DDBJ whole genome shotgun (WGS) entry which is preliminary data.</text>
</comment>
<accession>A0A4U0TQ87</accession>
<dbReference type="Pfam" id="PF11735">
    <property type="entry name" value="CAP59_mtransfer"/>
    <property type="match status" value="1"/>
</dbReference>
<dbReference type="PANTHER" id="PTHR34144">
    <property type="entry name" value="CHROMOSOME 8, WHOLE GENOME SHOTGUN SEQUENCE"/>
    <property type="match status" value="1"/>
</dbReference>
<name>A0A4U0TQ87_9PEZI</name>
<keyword evidence="2" id="KW-1185">Reference proteome</keyword>
<dbReference type="EMBL" id="NAJL01000049">
    <property type="protein sequence ID" value="TKA23915.1"/>
    <property type="molecule type" value="Genomic_DNA"/>
</dbReference>
<evidence type="ECO:0000313" key="1">
    <source>
        <dbReference type="EMBL" id="TKA23915.1"/>
    </source>
</evidence>
<dbReference type="PANTHER" id="PTHR34144:SF7">
    <property type="entry name" value="EXPORT PROTEIN (CAP59), PUTATIVE (AFU_ORTHOLOGUE AFUA_7G05020)-RELATED"/>
    <property type="match status" value="1"/>
</dbReference>
<reference evidence="1 2" key="1">
    <citation type="submission" date="2017-03" db="EMBL/GenBank/DDBJ databases">
        <title>Genomes of endolithic fungi from Antarctica.</title>
        <authorList>
            <person name="Coleine C."/>
            <person name="Masonjones S."/>
            <person name="Stajich J.E."/>
        </authorList>
    </citation>
    <scope>NUCLEOTIDE SEQUENCE [LARGE SCALE GENOMIC DNA]</scope>
    <source>
        <strain evidence="1 2">CCFEE 6315</strain>
    </source>
</reference>
<organism evidence="1 2">
    <name type="scientific">Salinomyces thailandicus</name>
    <dbReference type="NCBI Taxonomy" id="706561"/>
    <lineage>
        <taxon>Eukaryota</taxon>
        <taxon>Fungi</taxon>
        <taxon>Dikarya</taxon>
        <taxon>Ascomycota</taxon>
        <taxon>Pezizomycotina</taxon>
        <taxon>Dothideomycetes</taxon>
        <taxon>Dothideomycetidae</taxon>
        <taxon>Mycosphaerellales</taxon>
        <taxon>Teratosphaeriaceae</taxon>
        <taxon>Salinomyces</taxon>
    </lineage>
</organism>
<dbReference type="Proteomes" id="UP000308549">
    <property type="component" value="Unassembled WGS sequence"/>
</dbReference>
<evidence type="ECO:0000313" key="2">
    <source>
        <dbReference type="Proteomes" id="UP000308549"/>
    </source>
</evidence>
<dbReference type="AlphaFoldDB" id="A0A4U0TQ87"/>
<dbReference type="InterPro" id="IPR021047">
    <property type="entry name" value="Mannosyltransferase_CMT1"/>
</dbReference>
<proteinExistence type="predicted"/>
<protein>
    <recommendedName>
        <fullName evidence="3">Polysaccharide export protein</fullName>
    </recommendedName>
</protein>
<sequence>MLYRKRWRHIVFRLIRYLLPSLLLWTIYETVTIRNAINHEARKPVPPFTQERIFVASIHWTTERLLRSHWAPAIAQLARDLGPDNVFFSIYESGSFDDTKGVLELLKEDLDQAGVGHKVVLDETTHQDEVESAPAETGWIQMPMQKYYRQNWTDWFSLEKDTWVPRRIPYLARLRNLVMEPLYELQEAGQKFDRVLWLNDVVFNSDDVRRLLQTRSGDYAAACALDFKHPPAFYDTFATRDANGFAPESDLWPYFRSSASRQALLEGLPVPVASCWNGMVVFDAAPFYTAQSPLAFRGIADSLATEHLEGSECCLIHADNPLSETKGVWVNPLVRVAYNGSGYDDVHASETSTWPSNVAVATGLWRNRFNRWFRMSSPVDGTVVERISDWMRRDSSPSEPGGFCVIDEMQVLLWNGWGHA</sequence>
<evidence type="ECO:0008006" key="3">
    <source>
        <dbReference type="Google" id="ProtNLM"/>
    </source>
</evidence>
<dbReference type="OrthoDB" id="262547at2759"/>
<gene>
    <name evidence="1" type="ORF">B0A50_06420</name>
</gene>